<dbReference type="GO" id="GO:0005524">
    <property type="term" value="F:ATP binding"/>
    <property type="evidence" value="ECO:0007669"/>
    <property type="project" value="UniProtKB-KW"/>
</dbReference>
<accession>A0A1F6MHI4</accession>
<dbReference type="CDD" id="cd01129">
    <property type="entry name" value="PulE-GspE-like"/>
    <property type="match status" value="1"/>
</dbReference>
<dbReference type="Pfam" id="PF05157">
    <property type="entry name" value="MshEN"/>
    <property type="match status" value="1"/>
</dbReference>
<sequence length="578" mass="64173">MPPMLPKKLLASILSSKFGLPKTAIKNYAVKAAELDKDLEEYLTDEALVDERTLYEETAKAMRVSFTTLKDRDIKKEVLNLLPLPLAEAQKVIAFDKSKDEVSVAMLDPEDMQTIEFIERKTGLKPKIFLTTVSDVRETLRRYHAELDASMGATTARTQTATSAPQFQTATGDTDVVALLTELVEHAIYQEASDIHIEPRGEDVHVRFRVDGVLRPVMALPAELKEALTARIKILANLKIDEHMQPQDGRFSVDLHDEHYSFRVSIVPMSDGEKIVLRLLHESERPLSLDELGLLPEQKQLVEEAIQKPHGMLLATGPTGSGKTTTLYSLLGMLNTADVNIITVEDPIEYHVAGINQSQVNQQTGFTFAKALRSFLRQDPDILMVGEIRDQETAEIAIHAAMTGHLVLSTLHTNDAPTALPRLVDMGIPPFLVSFTTNVIIAQRLVRRICEHCKKEFALSAQAIKELSDTIHLKKLVAILQKNGIRLPAKEKDLARMTFYRGAGCKKCGMSGYRGRIGIFEVLDIDETIAKKINERATAADIAALARENGMMTLLEDGLVKAKKGLTTVEEVLRATKD</sequence>
<dbReference type="GO" id="GO:0016887">
    <property type="term" value="F:ATP hydrolysis activity"/>
    <property type="evidence" value="ECO:0007669"/>
    <property type="project" value="TreeGrafter"/>
</dbReference>
<dbReference type="Gene3D" id="3.30.450.90">
    <property type="match status" value="1"/>
</dbReference>
<dbReference type="GO" id="GO:0005886">
    <property type="term" value="C:plasma membrane"/>
    <property type="evidence" value="ECO:0007669"/>
    <property type="project" value="TreeGrafter"/>
</dbReference>
<gene>
    <name evidence="5" type="ORF">A3C90_01395</name>
</gene>
<evidence type="ECO:0000256" key="3">
    <source>
        <dbReference type="ARBA" id="ARBA00022840"/>
    </source>
</evidence>
<dbReference type="SUPFAM" id="SSF52540">
    <property type="entry name" value="P-loop containing nucleoside triphosphate hydrolases"/>
    <property type="match status" value="1"/>
</dbReference>
<dbReference type="AlphaFoldDB" id="A0A1F6MHI4"/>
<dbReference type="InterPro" id="IPR037257">
    <property type="entry name" value="T2SS_E_N_sf"/>
</dbReference>
<organism evidence="5 6">
    <name type="scientific">Candidatus Magasanikbacteria bacterium RIFCSPHIGHO2_02_FULL_51_14</name>
    <dbReference type="NCBI Taxonomy" id="1798683"/>
    <lineage>
        <taxon>Bacteria</taxon>
        <taxon>Candidatus Magasanikiibacteriota</taxon>
    </lineage>
</organism>
<dbReference type="PANTHER" id="PTHR30258:SF3">
    <property type="entry name" value="SLL1921 PROTEIN"/>
    <property type="match status" value="1"/>
</dbReference>
<dbReference type="InterPro" id="IPR003593">
    <property type="entry name" value="AAA+_ATPase"/>
</dbReference>
<keyword evidence="2" id="KW-0547">Nucleotide-binding</keyword>
<evidence type="ECO:0000256" key="1">
    <source>
        <dbReference type="ARBA" id="ARBA00006611"/>
    </source>
</evidence>
<evidence type="ECO:0000313" key="6">
    <source>
        <dbReference type="Proteomes" id="UP000177457"/>
    </source>
</evidence>
<dbReference type="Pfam" id="PF00437">
    <property type="entry name" value="T2SSE"/>
    <property type="match status" value="1"/>
</dbReference>
<dbReference type="PROSITE" id="PS00662">
    <property type="entry name" value="T2SP_E"/>
    <property type="match status" value="1"/>
</dbReference>
<dbReference type="Gene3D" id="3.30.300.160">
    <property type="entry name" value="Type II secretion system, protein E, N-terminal domain"/>
    <property type="match status" value="1"/>
</dbReference>
<dbReference type="PANTHER" id="PTHR30258">
    <property type="entry name" value="TYPE II SECRETION SYSTEM PROTEIN GSPE-RELATED"/>
    <property type="match status" value="1"/>
</dbReference>
<comment type="caution">
    <text evidence="5">The sequence shown here is derived from an EMBL/GenBank/DDBJ whole genome shotgun (WGS) entry which is preliminary data.</text>
</comment>
<dbReference type="STRING" id="1798683.A3C90_01395"/>
<reference evidence="5 6" key="1">
    <citation type="journal article" date="2016" name="Nat. Commun.">
        <title>Thousands of microbial genomes shed light on interconnected biogeochemical processes in an aquifer system.</title>
        <authorList>
            <person name="Anantharaman K."/>
            <person name="Brown C.T."/>
            <person name="Hug L.A."/>
            <person name="Sharon I."/>
            <person name="Castelle C.J."/>
            <person name="Probst A.J."/>
            <person name="Thomas B.C."/>
            <person name="Singh A."/>
            <person name="Wilkins M.J."/>
            <person name="Karaoz U."/>
            <person name="Brodie E.L."/>
            <person name="Williams K.H."/>
            <person name="Hubbard S.S."/>
            <person name="Banfield J.F."/>
        </authorList>
    </citation>
    <scope>NUCLEOTIDE SEQUENCE [LARGE SCALE GENOMIC DNA]</scope>
</reference>
<dbReference type="EMBL" id="MFQE01000035">
    <property type="protein sequence ID" value="OGH71112.1"/>
    <property type="molecule type" value="Genomic_DNA"/>
</dbReference>
<dbReference type="SUPFAM" id="SSF160246">
    <property type="entry name" value="EspE N-terminal domain-like"/>
    <property type="match status" value="1"/>
</dbReference>
<dbReference type="InterPro" id="IPR027417">
    <property type="entry name" value="P-loop_NTPase"/>
</dbReference>
<name>A0A1F6MHI4_9BACT</name>
<dbReference type="SMART" id="SM00382">
    <property type="entry name" value="AAA"/>
    <property type="match status" value="1"/>
</dbReference>
<comment type="similarity">
    <text evidence="1">Belongs to the GSP E family.</text>
</comment>
<dbReference type="InterPro" id="IPR007831">
    <property type="entry name" value="T2SS_GspE_N"/>
</dbReference>
<evidence type="ECO:0000259" key="4">
    <source>
        <dbReference type="PROSITE" id="PS00662"/>
    </source>
</evidence>
<evidence type="ECO:0000256" key="2">
    <source>
        <dbReference type="ARBA" id="ARBA00022741"/>
    </source>
</evidence>
<protein>
    <recommendedName>
        <fullName evidence="4">Bacterial type II secretion system protein E domain-containing protein</fullName>
    </recommendedName>
</protein>
<proteinExistence type="inferred from homology"/>
<keyword evidence="3" id="KW-0067">ATP-binding</keyword>
<evidence type="ECO:0000313" key="5">
    <source>
        <dbReference type="EMBL" id="OGH71112.1"/>
    </source>
</evidence>
<dbReference type="Gene3D" id="3.40.50.300">
    <property type="entry name" value="P-loop containing nucleotide triphosphate hydrolases"/>
    <property type="match status" value="1"/>
</dbReference>
<dbReference type="InterPro" id="IPR001482">
    <property type="entry name" value="T2SS/T4SS_dom"/>
</dbReference>
<dbReference type="FunFam" id="3.40.50.300:FF:000398">
    <property type="entry name" value="Type IV pilus assembly ATPase PilB"/>
    <property type="match status" value="1"/>
</dbReference>
<feature type="domain" description="Bacterial type II secretion system protein E" evidence="4">
    <location>
        <begin position="376"/>
        <end position="390"/>
    </location>
</feature>
<dbReference type="Proteomes" id="UP000177457">
    <property type="component" value="Unassembled WGS sequence"/>
</dbReference>